<dbReference type="PANTHER" id="PTHR43806:SF11">
    <property type="entry name" value="CEREVISIN-RELATED"/>
    <property type="match status" value="1"/>
</dbReference>
<evidence type="ECO:0000256" key="4">
    <source>
        <dbReference type="ARBA" id="ARBA00022825"/>
    </source>
</evidence>
<protein>
    <recommendedName>
        <fullName evidence="7">Peptidase S8/S53 domain-containing protein</fullName>
    </recommendedName>
</protein>
<keyword evidence="2" id="KW-0645">Protease</keyword>
<proteinExistence type="inferred from homology"/>
<dbReference type="EMBL" id="JAFIMR010000003">
    <property type="protein sequence ID" value="KAI1880237.1"/>
    <property type="molecule type" value="Genomic_DNA"/>
</dbReference>
<evidence type="ECO:0000256" key="1">
    <source>
        <dbReference type="ARBA" id="ARBA00011073"/>
    </source>
</evidence>
<dbReference type="PROSITE" id="PS00138">
    <property type="entry name" value="SUBTILASE_SER"/>
    <property type="match status" value="1"/>
</dbReference>
<dbReference type="PANTHER" id="PTHR43806">
    <property type="entry name" value="PEPTIDASE S8"/>
    <property type="match status" value="1"/>
</dbReference>
<evidence type="ECO:0000256" key="6">
    <source>
        <dbReference type="SAM" id="MobiDB-lite"/>
    </source>
</evidence>
<keyword evidence="4" id="KW-0720">Serine protease</keyword>
<dbReference type="Pfam" id="PF00082">
    <property type="entry name" value="Peptidase_S8"/>
    <property type="match status" value="1"/>
</dbReference>
<dbReference type="InterPro" id="IPR023828">
    <property type="entry name" value="Peptidase_S8_Ser-AS"/>
</dbReference>
<accession>A0A9P9WW26</accession>
<dbReference type="InterPro" id="IPR050131">
    <property type="entry name" value="Peptidase_S8_subtilisin-like"/>
</dbReference>
<sequence>MFGRKPSEDAGDSSHSTCTAGKAVGAKYGSSKKAKLVVVQFGLSSISELNHCLNAIIEDVAKKPERKEKSVVTFSFTAGGDNPGSIAQKETKKLLKSLFDADIPMVVPAGNGKAGAEESVNEIPSVWAGDDIPLIVAGSVDFDGKVSPFSKRGSQVIIHAPGKDITCMAKDGNNPVTDSGTSFATPLVAGEIANLLSYENVPFDTSDHNLVRSLREYIASDRFGWARVDKSAIWNGVDEAHNPPVQGSGSGSGGSSGNSPPPLHKECAGLDHKKYVGRQELQRIIEQDFCPTAVKQRILDRDSGAITRQYNQGTSDAVTMAIEWAPGMSFAPNQDDCVKYLLQEITDGCDGDGSGNNPENFKGGGFFSVGDVTYRITPNSLRQPAKNGKTGGCDCTYKALFNQCWVWGSGWLGADWGNALQEQMKDCALLPQTWSFEYGLGDDGREWSASFRTGIWQKHCTGENAKEAGAPGGFGCSGSG</sequence>
<keyword evidence="9" id="KW-1185">Reference proteome</keyword>
<dbReference type="SUPFAM" id="SSF52743">
    <property type="entry name" value="Subtilisin-like"/>
    <property type="match status" value="1"/>
</dbReference>
<dbReference type="AlphaFoldDB" id="A0A9P9WW26"/>
<comment type="similarity">
    <text evidence="1 5">Belongs to the peptidase S8 family.</text>
</comment>
<name>A0A9P9WW26_9PEZI</name>
<evidence type="ECO:0000256" key="3">
    <source>
        <dbReference type="ARBA" id="ARBA00022801"/>
    </source>
</evidence>
<comment type="caution">
    <text evidence="5">Lacks conserved residue(s) required for the propagation of feature annotation.</text>
</comment>
<feature type="domain" description="Peptidase S8/S53" evidence="7">
    <location>
        <begin position="6"/>
        <end position="200"/>
    </location>
</feature>
<dbReference type="GO" id="GO:0006508">
    <property type="term" value="P:proteolysis"/>
    <property type="evidence" value="ECO:0007669"/>
    <property type="project" value="UniProtKB-KW"/>
</dbReference>
<evidence type="ECO:0000256" key="2">
    <source>
        <dbReference type="ARBA" id="ARBA00022670"/>
    </source>
</evidence>
<evidence type="ECO:0000256" key="5">
    <source>
        <dbReference type="PROSITE-ProRule" id="PRU01240"/>
    </source>
</evidence>
<dbReference type="InterPro" id="IPR036852">
    <property type="entry name" value="Peptidase_S8/S53_dom_sf"/>
</dbReference>
<dbReference type="PROSITE" id="PS51892">
    <property type="entry name" value="SUBTILASE"/>
    <property type="match status" value="1"/>
</dbReference>
<feature type="region of interest" description="Disordered" evidence="6">
    <location>
        <begin position="237"/>
        <end position="265"/>
    </location>
</feature>
<evidence type="ECO:0000313" key="8">
    <source>
        <dbReference type="EMBL" id="KAI1880237.1"/>
    </source>
</evidence>
<dbReference type="Gene3D" id="3.40.50.200">
    <property type="entry name" value="Peptidase S8/S53 domain"/>
    <property type="match status" value="1"/>
</dbReference>
<organism evidence="8 9">
    <name type="scientific">Neoarthrinium moseri</name>
    <dbReference type="NCBI Taxonomy" id="1658444"/>
    <lineage>
        <taxon>Eukaryota</taxon>
        <taxon>Fungi</taxon>
        <taxon>Dikarya</taxon>
        <taxon>Ascomycota</taxon>
        <taxon>Pezizomycotina</taxon>
        <taxon>Sordariomycetes</taxon>
        <taxon>Xylariomycetidae</taxon>
        <taxon>Amphisphaeriales</taxon>
        <taxon>Apiosporaceae</taxon>
        <taxon>Neoarthrinium</taxon>
    </lineage>
</organism>
<dbReference type="GO" id="GO:0004252">
    <property type="term" value="F:serine-type endopeptidase activity"/>
    <property type="evidence" value="ECO:0007669"/>
    <property type="project" value="InterPro"/>
</dbReference>
<comment type="caution">
    <text evidence="8">The sequence shown here is derived from an EMBL/GenBank/DDBJ whole genome shotgun (WGS) entry which is preliminary data.</text>
</comment>
<reference evidence="8" key="1">
    <citation type="submission" date="2021-03" db="EMBL/GenBank/DDBJ databases">
        <title>Revisited historic fungal species revealed as producer of novel bioactive compounds through whole genome sequencing and comparative genomics.</title>
        <authorList>
            <person name="Vignolle G.A."/>
            <person name="Hochenegger N."/>
            <person name="Mach R.L."/>
            <person name="Mach-Aigner A.R."/>
            <person name="Javad Rahimi M."/>
            <person name="Salim K.A."/>
            <person name="Chan C.M."/>
            <person name="Lim L.B.L."/>
            <person name="Cai F."/>
            <person name="Druzhinina I.S."/>
            <person name="U'Ren J.M."/>
            <person name="Derntl C."/>
        </authorList>
    </citation>
    <scope>NUCLEOTIDE SEQUENCE</scope>
    <source>
        <strain evidence="8">TUCIM 5799</strain>
    </source>
</reference>
<gene>
    <name evidence="8" type="ORF">JX265_001858</name>
</gene>
<evidence type="ECO:0000313" key="9">
    <source>
        <dbReference type="Proteomes" id="UP000829685"/>
    </source>
</evidence>
<keyword evidence="3" id="KW-0378">Hydrolase</keyword>
<dbReference type="Pfam" id="PF18647">
    <property type="entry name" value="Fungal_lectin_2"/>
    <property type="match status" value="1"/>
</dbReference>
<evidence type="ECO:0000259" key="7">
    <source>
        <dbReference type="Pfam" id="PF00082"/>
    </source>
</evidence>
<dbReference type="Proteomes" id="UP000829685">
    <property type="component" value="Unassembled WGS sequence"/>
</dbReference>
<dbReference type="InterPro" id="IPR000209">
    <property type="entry name" value="Peptidase_S8/S53_dom"/>
</dbReference>